<feature type="domain" description="MYND-type" evidence="7">
    <location>
        <begin position="138"/>
        <end position="174"/>
    </location>
</feature>
<dbReference type="Gene3D" id="6.10.140.2220">
    <property type="match status" value="1"/>
</dbReference>
<dbReference type="SUPFAM" id="SSF144232">
    <property type="entry name" value="HIT/MYND zinc finger-like"/>
    <property type="match status" value="1"/>
</dbReference>
<dbReference type="Proteomes" id="UP000326759">
    <property type="component" value="Unassembled WGS sequence"/>
</dbReference>
<evidence type="ECO:0000256" key="4">
    <source>
        <dbReference type="PROSITE-ProRule" id="PRU00134"/>
    </source>
</evidence>
<feature type="region of interest" description="Disordered" evidence="6">
    <location>
        <begin position="194"/>
        <end position="222"/>
    </location>
</feature>
<dbReference type="InterPro" id="IPR013289">
    <property type="entry name" value="CBFA2T1/2/3"/>
</dbReference>
<keyword evidence="5" id="KW-0175">Coiled coil</keyword>
<dbReference type="PROSITE" id="PS50865">
    <property type="entry name" value="ZF_MYND_2"/>
    <property type="match status" value="1"/>
</dbReference>
<comment type="caution">
    <text evidence="8">The sequence shown here is derived from an EMBL/GenBank/DDBJ whole genome shotgun (WGS) entry which is preliminary data.</text>
</comment>
<keyword evidence="1" id="KW-0479">Metal-binding</keyword>
<reference evidence="8 9" key="1">
    <citation type="journal article" date="2019" name="PLoS Biol.">
        <title>Sex chromosomes control vertical transmission of feminizing Wolbachia symbionts in an isopod.</title>
        <authorList>
            <person name="Becking T."/>
            <person name="Chebbi M.A."/>
            <person name="Giraud I."/>
            <person name="Moumen B."/>
            <person name="Laverre T."/>
            <person name="Caubet Y."/>
            <person name="Peccoud J."/>
            <person name="Gilbert C."/>
            <person name="Cordaux R."/>
        </authorList>
    </citation>
    <scope>NUCLEOTIDE SEQUENCE [LARGE SCALE GENOMIC DNA]</scope>
    <source>
        <strain evidence="8">ANa2</strain>
        <tissue evidence="8">Whole body excluding digestive tract and cuticle</tissue>
    </source>
</reference>
<dbReference type="PANTHER" id="PTHR10379:SF14">
    <property type="entry name" value="NERVY, ISOFORM D"/>
    <property type="match status" value="1"/>
</dbReference>
<dbReference type="PROSITE" id="PS01360">
    <property type="entry name" value="ZF_MYND_1"/>
    <property type="match status" value="1"/>
</dbReference>
<proteinExistence type="predicted"/>
<keyword evidence="2 4" id="KW-0863">Zinc-finger</keyword>
<evidence type="ECO:0000259" key="7">
    <source>
        <dbReference type="PROSITE" id="PS50865"/>
    </source>
</evidence>
<accession>A0A5N5T968</accession>
<dbReference type="InterPro" id="IPR002893">
    <property type="entry name" value="Znf_MYND"/>
</dbReference>
<evidence type="ECO:0000256" key="6">
    <source>
        <dbReference type="SAM" id="MobiDB-lite"/>
    </source>
</evidence>
<dbReference type="GO" id="GO:0005634">
    <property type="term" value="C:nucleus"/>
    <property type="evidence" value="ECO:0007669"/>
    <property type="project" value="TreeGrafter"/>
</dbReference>
<keyword evidence="9" id="KW-1185">Reference proteome</keyword>
<evidence type="ECO:0000256" key="1">
    <source>
        <dbReference type="ARBA" id="ARBA00022723"/>
    </source>
</evidence>
<dbReference type="PANTHER" id="PTHR10379">
    <property type="entry name" value="MTG8 ETO EIGHT TWENTY ONE PROTEIN"/>
    <property type="match status" value="1"/>
</dbReference>
<feature type="region of interest" description="Disordered" evidence="6">
    <location>
        <begin position="20"/>
        <end position="49"/>
    </location>
</feature>
<dbReference type="AlphaFoldDB" id="A0A5N5T968"/>
<feature type="compositionally biased region" description="Low complexity" evidence="6">
    <location>
        <begin position="194"/>
        <end position="214"/>
    </location>
</feature>
<dbReference type="PRINTS" id="PR01875">
    <property type="entry name" value="ETOFAMILY"/>
</dbReference>
<evidence type="ECO:0000313" key="8">
    <source>
        <dbReference type="EMBL" id="KAB7501560.1"/>
    </source>
</evidence>
<dbReference type="EMBL" id="SEYY01010224">
    <property type="protein sequence ID" value="KAB7501560.1"/>
    <property type="molecule type" value="Genomic_DNA"/>
</dbReference>
<dbReference type="InterPro" id="IPR014896">
    <property type="entry name" value="NHR2"/>
</dbReference>
<dbReference type="Pfam" id="PF01753">
    <property type="entry name" value="zf-MYND"/>
    <property type="match status" value="1"/>
</dbReference>
<evidence type="ECO:0000256" key="5">
    <source>
        <dbReference type="SAM" id="Coils"/>
    </source>
</evidence>
<dbReference type="GO" id="GO:0003714">
    <property type="term" value="F:transcription corepressor activity"/>
    <property type="evidence" value="ECO:0007669"/>
    <property type="project" value="InterPro"/>
</dbReference>
<evidence type="ECO:0000256" key="2">
    <source>
        <dbReference type="ARBA" id="ARBA00022771"/>
    </source>
</evidence>
<feature type="coiled-coil region" evidence="5">
    <location>
        <begin position="63"/>
        <end position="120"/>
    </location>
</feature>
<gene>
    <name evidence="8" type="primary">CBFA2T3</name>
    <name evidence="8" type="ORF">Anas_00514</name>
</gene>
<protein>
    <submittedName>
        <fullName evidence="8">Protein CBFA2T3</fullName>
    </submittedName>
</protein>
<dbReference type="GO" id="GO:0008270">
    <property type="term" value="F:zinc ion binding"/>
    <property type="evidence" value="ECO:0007669"/>
    <property type="project" value="UniProtKB-KW"/>
</dbReference>
<keyword evidence="3" id="KW-0862">Zinc</keyword>
<evidence type="ECO:0000256" key="3">
    <source>
        <dbReference type="ARBA" id="ARBA00022833"/>
    </source>
</evidence>
<dbReference type="Pfam" id="PF08788">
    <property type="entry name" value="NHR2"/>
    <property type="match status" value="1"/>
</dbReference>
<organism evidence="8 9">
    <name type="scientific">Armadillidium nasatum</name>
    <dbReference type="NCBI Taxonomy" id="96803"/>
    <lineage>
        <taxon>Eukaryota</taxon>
        <taxon>Metazoa</taxon>
        <taxon>Ecdysozoa</taxon>
        <taxon>Arthropoda</taxon>
        <taxon>Crustacea</taxon>
        <taxon>Multicrustacea</taxon>
        <taxon>Malacostraca</taxon>
        <taxon>Eumalacostraca</taxon>
        <taxon>Peracarida</taxon>
        <taxon>Isopoda</taxon>
        <taxon>Oniscidea</taxon>
        <taxon>Crinocheta</taxon>
        <taxon>Armadillidiidae</taxon>
        <taxon>Armadillidium</taxon>
    </lineage>
</organism>
<name>A0A5N5T968_9CRUS</name>
<dbReference type="OrthoDB" id="2951111at2759"/>
<sequence>MLTCILSMVEKTRRALTMLQQREDRESSTGGGRCSSSLSDGRSRSEYDAEVRRHATELVAHAIRSTEDRVAEVKRKAEEAVIEVRKAAVAEVQRAVASAESKAQELVNAERNRIEGLMRELARRESSGDHKVEAQLACWNCGRKAQDTCSGCNVAKYCSPFCQHKDWDHHHKVCSPALATSSVVKVSCKVHKQQQQQQPQQQQQHQQQQQQQQQKELTKTEQ</sequence>
<dbReference type="Gene3D" id="6.10.250.230">
    <property type="match status" value="1"/>
</dbReference>
<evidence type="ECO:0000313" key="9">
    <source>
        <dbReference type="Proteomes" id="UP000326759"/>
    </source>
</evidence>